<evidence type="ECO:0000256" key="3">
    <source>
        <dbReference type="ARBA" id="ARBA00023125"/>
    </source>
</evidence>
<dbReference type="Pfam" id="PF00589">
    <property type="entry name" value="Phage_integrase"/>
    <property type="match status" value="1"/>
</dbReference>
<dbReference type="Gene3D" id="1.10.150.130">
    <property type="match status" value="1"/>
</dbReference>
<dbReference type="InterPro" id="IPR013762">
    <property type="entry name" value="Integrase-like_cat_sf"/>
</dbReference>
<dbReference type="PANTHER" id="PTHR30629:SF2">
    <property type="entry name" value="PROPHAGE INTEGRASE INTS-RELATED"/>
    <property type="match status" value="1"/>
</dbReference>
<gene>
    <name evidence="8" type="ORF">HN018_02820</name>
</gene>
<dbReference type="EMBL" id="CP053708">
    <property type="protein sequence ID" value="QKE89122.1"/>
    <property type="molecule type" value="Genomic_DNA"/>
</dbReference>
<dbReference type="Pfam" id="PF22022">
    <property type="entry name" value="Phage_int_M"/>
    <property type="match status" value="1"/>
</dbReference>
<dbReference type="InterPro" id="IPR050808">
    <property type="entry name" value="Phage_Integrase"/>
</dbReference>
<name>A0A6M8HLA1_9PROT</name>
<dbReference type="InterPro" id="IPR025166">
    <property type="entry name" value="Integrase_DNA_bind_dom"/>
</dbReference>
<evidence type="ECO:0000313" key="9">
    <source>
        <dbReference type="Proteomes" id="UP000500767"/>
    </source>
</evidence>
<dbReference type="InterPro" id="IPR010998">
    <property type="entry name" value="Integrase_recombinase_N"/>
</dbReference>
<proteinExistence type="inferred from homology"/>
<feature type="domain" description="Tyr recombinase" evidence="6">
    <location>
        <begin position="201"/>
        <end position="376"/>
    </location>
</feature>
<evidence type="ECO:0000313" key="8">
    <source>
        <dbReference type="EMBL" id="QKE89122.1"/>
    </source>
</evidence>
<dbReference type="Gene3D" id="3.30.160.390">
    <property type="entry name" value="Integrase, DNA-binding domain"/>
    <property type="match status" value="1"/>
</dbReference>
<dbReference type="KEGG" id="lck:HN018_02820"/>
<reference evidence="8 9" key="1">
    <citation type="journal article" date="2014" name="World J. Microbiol. Biotechnol.">
        <title>Biodiversity and physiological characteristics of Antarctic and Arctic lichens-associated bacteria.</title>
        <authorList>
            <person name="Lee Y.M."/>
            <person name="Kim E.H."/>
            <person name="Lee H.K."/>
            <person name="Hong S.G."/>
        </authorList>
    </citation>
    <scope>NUCLEOTIDE SEQUENCE [LARGE SCALE GENOMIC DNA]</scope>
    <source>
        <strain evidence="8 9">PAMC 26569</strain>
    </source>
</reference>
<accession>A0A6M8HLA1</accession>
<dbReference type="PANTHER" id="PTHR30629">
    <property type="entry name" value="PROPHAGE INTEGRASE"/>
    <property type="match status" value="1"/>
</dbReference>
<evidence type="ECO:0000259" key="7">
    <source>
        <dbReference type="PROSITE" id="PS51900"/>
    </source>
</evidence>
<dbReference type="PROSITE" id="PS51898">
    <property type="entry name" value="TYR_RECOMBINASE"/>
    <property type="match status" value="1"/>
</dbReference>
<evidence type="ECO:0000256" key="5">
    <source>
        <dbReference type="PROSITE-ProRule" id="PRU01248"/>
    </source>
</evidence>
<dbReference type="InterPro" id="IPR053876">
    <property type="entry name" value="Phage_int_M"/>
</dbReference>
<keyword evidence="2" id="KW-0229">DNA integration</keyword>
<dbReference type="CDD" id="cd00801">
    <property type="entry name" value="INT_P4_C"/>
    <property type="match status" value="1"/>
</dbReference>
<evidence type="ECO:0000256" key="2">
    <source>
        <dbReference type="ARBA" id="ARBA00022908"/>
    </source>
</evidence>
<comment type="similarity">
    <text evidence="1">Belongs to the 'phage' integrase family.</text>
</comment>
<protein>
    <submittedName>
        <fullName evidence="8">Integrase arm-type DNA-binding domain-containing protein</fullName>
    </submittedName>
</protein>
<dbReference type="GO" id="GO:0015074">
    <property type="term" value="P:DNA integration"/>
    <property type="evidence" value="ECO:0007669"/>
    <property type="project" value="UniProtKB-KW"/>
</dbReference>
<evidence type="ECO:0000256" key="4">
    <source>
        <dbReference type="ARBA" id="ARBA00023172"/>
    </source>
</evidence>
<sequence>MKKLTLPGRYGDGNGLWLQVRDAHHRSWLLRYKFEGRARQMGLGPVELVTLAEAREAGLEARKLVFKGIDPIDHRKAAKVAKLEVQAVFTFQQVAERYIAAHEAGWRNEKHRYQWGATLKNLCYPVLGDKPVDQIDTGLVMRILDGLWQEKPETATRVRGRIESILDYAKARGWRAGENPARWKGHLENLLPKRSKVAKVKHHAALPWLEMGSFMEKVRSAEAVSAWALEFTILTAARTGETIGARWSEIDVNAGSWTIPAERMKAGQEHRVPLSGRAIELLEQVTPFRTSDASFVFPGARVATGLSQMALIMTLRRLGHGHITVHGFRSTFRDWAAESTNYPREVAEAALAHTLRDRVEAAYRRSDLFDKRRQLLSEWEAFCARPARMTGDVVPMRAAS</sequence>
<keyword evidence="4" id="KW-0233">DNA recombination</keyword>
<evidence type="ECO:0000259" key="6">
    <source>
        <dbReference type="PROSITE" id="PS51898"/>
    </source>
</evidence>
<dbReference type="Gene3D" id="1.10.443.10">
    <property type="entry name" value="Intergrase catalytic core"/>
    <property type="match status" value="1"/>
</dbReference>
<dbReference type="InterPro" id="IPR002104">
    <property type="entry name" value="Integrase_catalytic"/>
</dbReference>
<dbReference type="Proteomes" id="UP000500767">
    <property type="component" value="Chromosome"/>
</dbReference>
<dbReference type="RefSeq" id="WP_171836476.1">
    <property type="nucleotide sequence ID" value="NZ_CP053708.1"/>
</dbReference>
<dbReference type="PROSITE" id="PS51900">
    <property type="entry name" value="CB"/>
    <property type="match status" value="1"/>
</dbReference>
<dbReference type="GO" id="GO:0003677">
    <property type="term" value="F:DNA binding"/>
    <property type="evidence" value="ECO:0007669"/>
    <property type="project" value="UniProtKB-UniRule"/>
</dbReference>
<dbReference type="InterPro" id="IPR038488">
    <property type="entry name" value="Integrase_DNA-bd_sf"/>
</dbReference>
<dbReference type="AlphaFoldDB" id="A0A6M8HLA1"/>
<organism evidence="8 9">
    <name type="scientific">Lichenicola cladoniae</name>
    <dbReference type="NCBI Taxonomy" id="1484109"/>
    <lineage>
        <taxon>Bacteria</taxon>
        <taxon>Pseudomonadati</taxon>
        <taxon>Pseudomonadota</taxon>
        <taxon>Alphaproteobacteria</taxon>
        <taxon>Acetobacterales</taxon>
        <taxon>Acetobacteraceae</taxon>
        <taxon>Lichenicola</taxon>
    </lineage>
</organism>
<dbReference type="Pfam" id="PF13356">
    <property type="entry name" value="Arm-DNA-bind_3"/>
    <property type="match status" value="1"/>
</dbReference>
<dbReference type="SUPFAM" id="SSF56349">
    <property type="entry name" value="DNA breaking-rejoining enzymes"/>
    <property type="match status" value="1"/>
</dbReference>
<dbReference type="InterPro" id="IPR011010">
    <property type="entry name" value="DNA_brk_join_enz"/>
</dbReference>
<evidence type="ECO:0000256" key="1">
    <source>
        <dbReference type="ARBA" id="ARBA00008857"/>
    </source>
</evidence>
<keyword evidence="9" id="KW-1185">Reference proteome</keyword>
<dbReference type="InterPro" id="IPR044068">
    <property type="entry name" value="CB"/>
</dbReference>
<keyword evidence="3 5" id="KW-0238">DNA-binding</keyword>
<feature type="domain" description="Core-binding (CB)" evidence="7">
    <location>
        <begin position="89"/>
        <end position="170"/>
    </location>
</feature>
<dbReference type="GO" id="GO:0006310">
    <property type="term" value="P:DNA recombination"/>
    <property type="evidence" value="ECO:0007669"/>
    <property type="project" value="UniProtKB-KW"/>
</dbReference>